<evidence type="ECO:0000313" key="2">
    <source>
        <dbReference type="Proteomes" id="UP001607302"/>
    </source>
</evidence>
<dbReference type="Proteomes" id="UP001607302">
    <property type="component" value="Unassembled WGS sequence"/>
</dbReference>
<dbReference type="EMBL" id="JAUDFV010000057">
    <property type="protein sequence ID" value="KAL2735728.1"/>
    <property type="molecule type" value="Genomic_DNA"/>
</dbReference>
<protein>
    <submittedName>
        <fullName evidence="1">Uncharacterized protein</fullName>
    </submittedName>
</protein>
<name>A0ABD2BSH3_VESSQ</name>
<comment type="caution">
    <text evidence="1">The sequence shown here is derived from an EMBL/GenBank/DDBJ whole genome shotgun (WGS) entry which is preliminary data.</text>
</comment>
<proteinExistence type="predicted"/>
<sequence length="109" mass="12911">MNNVIFGKTMKNFHDHVDIQLLKKWKGQYGANSLLTKPDFHRRIVYYFHYNGNFVATKIKTLKTKMDKPIYVEMAISDVSKIYTDNWFDTVCHYIGNKEKLGLMKDENN</sequence>
<organism evidence="1 2">
    <name type="scientific">Vespula squamosa</name>
    <name type="common">Southern yellow jacket</name>
    <name type="synonym">Wasp</name>
    <dbReference type="NCBI Taxonomy" id="30214"/>
    <lineage>
        <taxon>Eukaryota</taxon>
        <taxon>Metazoa</taxon>
        <taxon>Ecdysozoa</taxon>
        <taxon>Arthropoda</taxon>
        <taxon>Hexapoda</taxon>
        <taxon>Insecta</taxon>
        <taxon>Pterygota</taxon>
        <taxon>Neoptera</taxon>
        <taxon>Endopterygota</taxon>
        <taxon>Hymenoptera</taxon>
        <taxon>Apocrita</taxon>
        <taxon>Aculeata</taxon>
        <taxon>Vespoidea</taxon>
        <taxon>Vespidae</taxon>
        <taxon>Vespinae</taxon>
        <taxon>Vespula</taxon>
    </lineage>
</organism>
<dbReference type="AlphaFoldDB" id="A0ABD2BSH3"/>
<keyword evidence="2" id="KW-1185">Reference proteome</keyword>
<evidence type="ECO:0000313" key="1">
    <source>
        <dbReference type="EMBL" id="KAL2735728.1"/>
    </source>
</evidence>
<reference evidence="1 2" key="1">
    <citation type="journal article" date="2024" name="Ann. Entomol. Soc. Am.">
        <title>Genomic analyses of the southern and eastern yellowjacket wasps (Hymenoptera: Vespidae) reveal evolutionary signatures of social life.</title>
        <authorList>
            <person name="Catto M.A."/>
            <person name="Caine P.B."/>
            <person name="Orr S.E."/>
            <person name="Hunt B.G."/>
            <person name="Goodisman M.A.D."/>
        </authorList>
    </citation>
    <scope>NUCLEOTIDE SEQUENCE [LARGE SCALE GENOMIC DNA]</scope>
    <source>
        <strain evidence="1">233</strain>
        <tissue evidence="1">Head and thorax</tissue>
    </source>
</reference>
<accession>A0ABD2BSH3</accession>
<gene>
    <name evidence="1" type="ORF">V1478_002742</name>
</gene>